<dbReference type="GO" id="GO:0016491">
    <property type="term" value="F:oxidoreductase activity"/>
    <property type="evidence" value="ECO:0007669"/>
    <property type="project" value="InterPro"/>
</dbReference>
<dbReference type="RefSeq" id="XP_020912891.1">
    <property type="nucleotide sequence ID" value="XM_021057232.2"/>
</dbReference>
<reference evidence="2" key="1">
    <citation type="submission" date="2022-11" db="UniProtKB">
        <authorList>
            <consortium name="EnsemblMetazoa"/>
        </authorList>
    </citation>
    <scope>IDENTIFICATION</scope>
</reference>
<dbReference type="GeneID" id="110250627"/>
<accession>A0A913Y0W6</accession>
<dbReference type="KEGG" id="epa:110250627"/>
<protein>
    <recommendedName>
        <fullName evidence="1">DSBA-like thioredoxin domain-containing protein</fullName>
    </recommendedName>
</protein>
<dbReference type="AlphaFoldDB" id="A0A913Y0W6"/>
<dbReference type="OrthoDB" id="1930760at2759"/>
<dbReference type="Proteomes" id="UP000887567">
    <property type="component" value="Unplaced"/>
</dbReference>
<dbReference type="PANTHER" id="PTHR13887">
    <property type="entry name" value="GLUTATHIONE S-TRANSFERASE KAPPA"/>
    <property type="match status" value="1"/>
</dbReference>
<keyword evidence="3" id="KW-1185">Reference proteome</keyword>
<dbReference type="EnsemblMetazoa" id="XM_021057232.2">
    <property type="protein sequence ID" value="XP_020912891.1"/>
    <property type="gene ID" value="LOC110250627"/>
</dbReference>
<dbReference type="PANTHER" id="PTHR13887:SF46">
    <property type="entry name" value="DSBA-LIKE THIOREDOXIN DOMAIN-CONTAINING PROTEIN"/>
    <property type="match status" value="1"/>
</dbReference>
<dbReference type="InterPro" id="IPR036249">
    <property type="entry name" value="Thioredoxin-like_sf"/>
</dbReference>
<evidence type="ECO:0000259" key="1">
    <source>
        <dbReference type="Pfam" id="PF01323"/>
    </source>
</evidence>
<feature type="domain" description="DSBA-like thioredoxin" evidence="1">
    <location>
        <begin position="5"/>
        <end position="208"/>
    </location>
</feature>
<organism evidence="2 3">
    <name type="scientific">Exaiptasia diaphana</name>
    <name type="common">Tropical sea anemone</name>
    <name type="synonym">Aiptasia pulchella</name>
    <dbReference type="NCBI Taxonomy" id="2652724"/>
    <lineage>
        <taxon>Eukaryota</taxon>
        <taxon>Metazoa</taxon>
        <taxon>Cnidaria</taxon>
        <taxon>Anthozoa</taxon>
        <taxon>Hexacorallia</taxon>
        <taxon>Actiniaria</taxon>
        <taxon>Aiptasiidae</taxon>
        <taxon>Exaiptasia</taxon>
    </lineage>
</organism>
<dbReference type="InterPro" id="IPR001853">
    <property type="entry name" value="DSBA-like_thioredoxin_dom"/>
</dbReference>
<proteinExistence type="predicted"/>
<evidence type="ECO:0000313" key="2">
    <source>
        <dbReference type="EnsemblMetazoa" id="XP_020912891.1"/>
    </source>
</evidence>
<dbReference type="CDD" id="cd03024">
    <property type="entry name" value="DsbA_FrnE"/>
    <property type="match status" value="1"/>
</dbReference>
<sequence>MTEFTIDVHSDLACPWCYVGKRQLDLAIQQFTSDNPNVNITVNWHPYIIDKNTAQNGEEYMTYNRRRWGSDGWTNSLRNAGKRIGLEFRNWKTWPNTVNAHRLVHLAGQKNGPKGQNMAKDVLFRMIYEDGKNISDVHILAEAAHELGLDDVVGYLNSGQGFDEVMAEDSHAKTKLRISGVPFFILQSKKGQKSLSGAQSADNFVKAFTQLSGS</sequence>
<dbReference type="OMA" id="QKYAISG"/>
<dbReference type="SUPFAM" id="SSF52833">
    <property type="entry name" value="Thioredoxin-like"/>
    <property type="match status" value="1"/>
</dbReference>
<dbReference type="Gene3D" id="3.40.30.10">
    <property type="entry name" value="Glutaredoxin"/>
    <property type="match status" value="1"/>
</dbReference>
<name>A0A913Y0W6_EXADI</name>
<evidence type="ECO:0000313" key="3">
    <source>
        <dbReference type="Proteomes" id="UP000887567"/>
    </source>
</evidence>
<dbReference type="Pfam" id="PF01323">
    <property type="entry name" value="DSBA"/>
    <property type="match status" value="1"/>
</dbReference>